<dbReference type="AlphaFoldDB" id="A0A051TYS6"/>
<keyword evidence="2" id="KW-1185">Reference proteome</keyword>
<name>A0A051TYS6_9MYCO</name>
<organism evidence="1 2">
    <name type="scientific">Mycobacterium [tuberculosis] TKK-01-0051</name>
    <dbReference type="NCBI Taxonomy" id="1324261"/>
    <lineage>
        <taxon>Bacteria</taxon>
        <taxon>Bacillati</taxon>
        <taxon>Actinomycetota</taxon>
        <taxon>Actinomycetes</taxon>
        <taxon>Mycobacteriales</taxon>
        <taxon>Mycobacteriaceae</taxon>
        <taxon>Mycobacterium</taxon>
        <taxon>Mycobacterium avium complex (MAC)</taxon>
    </lineage>
</organism>
<evidence type="ECO:0000313" key="2">
    <source>
        <dbReference type="Proteomes" id="UP000025947"/>
    </source>
</evidence>
<dbReference type="Proteomes" id="UP000025947">
    <property type="component" value="Unassembled WGS sequence"/>
</dbReference>
<comment type="caution">
    <text evidence="1">The sequence shown here is derived from an EMBL/GenBank/DDBJ whole genome shotgun (WGS) entry which is preliminary data.</text>
</comment>
<dbReference type="HOGENOM" id="CLU_3138000_0_0_11"/>
<evidence type="ECO:0000313" key="1">
    <source>
        <dbReference type="EMBL" id="KBZ61945.1"/>
    </source>
</evidence>
<accession>A0A051TYS6</accession>
<proteinExistence type="predicted"/>
<dbReference type="EMBL" id="JLXW01000008">
    <property type="protein sequence ID" value="KBZ61945.1"/>
    <property type="molecule type" value="Genomic_DNA"/>
</dbReference>
<sequence length="49" mass="5391">MEPTEGRIPTPTAMAACREAAPAGEKSIRSSRNVGRDSEWCWAPMRVVM</sequence>
<protein>
    <submittedName>
        <fullName evidence="1">Uncharacterized protein</fullName>
    </submittedName>
</protein>
<gene>
    <name evidence="1" type="ORF">K875_02864</name>
</gene>
<reference evidence="1 2" key="1">
    <citation type="submission" date="2014-04" db="EMBL/GenBank/DDBJ databases">
        <title>The Genome Sequence of Mycobacterium tuberculosis TKK-01-0051.</title>
        <authorList>
            <consortium name="The Broad Institute Genomics Platform"/>
            <consortium name="The Broad Institute Genome Sequencing Center for Infectious Disease"/>
            <person name="Earl A.M."/>
            <person name="Cohen K."/>
            <person name="Pym A."/>
            <person name="Bishai W."/>
            <person name="Maharaj K."/>
            <person name="Desjardins C."/>
            <person name="Abeel T."/>
            <person name="Young S."/>
            <person name="Zeng Q."/>
            <person name="Gargeya S."/>
            <person name="Abouelleil A."/>
            <person name="Alvarado L."/>
            <person name="Chapman S.B."/>
            <person name="Gainer-Dewar J."/>
            <person name="Goldberg J."/>
            <person name="Griggs A."/>
            <person name="Gujja S."/>
            <person name="Hansen M."/>
            <person name="Howarth C."/>
            <person name="Imamovic A."/>
            <person name="Larimer J."/>
            <person name="Murphy C."/>
            <person name="Naylor J."/>
            <person name="Pearson M."/>
            <person name="Poon T.W."/>
            <person name="Priest M."/>
            <person name="Roberts A."/>
            <person name="Saif S."/>
            <person name="Shea T."/>
            <person name="Sykes S."/>
            <person name="Wortman J."/>
            <person name="Nusbaum C."/>
            <person name="Birren B."/>
        </authorList>
    </citation>
    <scope>NUCLEOTIDE SEQUENCE [LARGE SCALE GENOMIC DNA]</scope>
    <source>
        <strain evidence="1 2">TKK-01-0051</strain>
    </source>
</reference>
<dbReference type="RefSeq" id="WP_158672639.1">
    <property type="nucleotide sequence ID" value="NZ_KK328284.1"/>
</dbReference>